<keyword evidence="5" id="KW-1133">Transmembrane helix</keyword>
<dbReference type="EMBL" id="CAFAAD010000082">
    <property type="protein sequence ID" value="CAB4795264.1"/>
    <property type="molecule type" value="Genomic_DNA"/>
</dbReference>
<feature type="compositionally biased region" description="Low complexity" evidence="4">
    <location>
        <begin position="26"/>
        <end position="38"/>
    </location>
</feature>
<evidence type="ECO:0000256" key="5">
    <source>
        <dbReference type="SAM" id="Phobius"/>
    </source>
</evidence>
<reference evidence="7" key="1">
    <citation type="submission" date="2020-05" db="EMBL/GenBank/DDBJ databases">
        <authorList>
            <person name="Chiriac C."/>
            <person name="Salcher M."/>
            <person name="Ghai R."/>
            <person name="Kavagutti S V."/>
        </authorList>
    </citation>
    <scope>NUCLEOTIDE SEQUENCE</scope>
</reference>
<evidence type="ECO:0000256" key="4">
    <source>
        <dbReference type="SAM" id="MobiDB-lite"/>
    </source>
</evidence>
<keyword evidence="3" id="KW-0408">Iron</keyword>
<feature type="compositionally biased region" description="Basic and acidic residues" evidence="4">
    <location>
        <begin position="1"/>
        <end position="18"/>
    </location>
</feature>
<dbReference type="InterPro" id="IPR009056">
    <property type="entry name" value="Cyt_c-like_dom"/>
</dbReference>
<accession>A0A6J6G0E4</accession>
<keyword evidence="2" id="KW-0479">Metal-binding</keyword>
<dbReference type="EMBL" id="CAFBNJ010000066">
    <property type="protein sequence ID" value="CAB4957367.1"/>
    <property type="molecule type" value="Genomic_DNA"/>
</dbReference>
<feature type="transmembrane region" description="Helical" evidence="5">
    <location>
        <begin position="74"/>
        <end position="93"/>
    </location>
</feature>
<dbReference type="GO" id="GO:0009055">
    <property type="term" value="F:electron transfer activity"/>
    <property type="evidence" value="ECO:0007669"/>
    <property type="project" value="InterPro"/>
</dbReference>
<evidence type="ECO:0000313" key="9">
    <source>
        <dbReference type="EMBL" id="CAB4795264.1"/>
    </source>
</evidence>
<dbReference type="InterPro" id="IPR036909">
    <property type="entry name" value="Cyt_c-like_dom_sf"/>
</dbReference>
<evidence type="ECO:0000313" key="10">
    <source>
        <dbReference type="EMBL" id="CAB4957367.1"/>
    </source>
</evidence>
<feature type="region of interest" description="Disordered" evidence="4">
    <location>
        <begin position="1"/>
        <end position="38"/>
    </location>
</feature>
<feature type="domain" description="Cytochrome c" evidence="6">
    <location>
        <begin position="103"/>
        <end position="208"/>
    </location>
</feature>
<keyword evidence="1" id="KW-0349">Heme</keyword>
<keyword evidence="5" id="KW-0472">Membrane</keyword>
<protein>
    <submittedName>
        <fullName evidence="7">Unannotated protein</fullName>
    </submittedName>
</protein>
<proteinExistence type="predicted"/>
<evidence type="ECO:0000256" key="1">
    <source>
        <dbReference type="ARBA" id="ARBA00022617"/>
    </source>
</evidence>
<organism evidence="7">
    <name type="scientific">freshwater metagenome</name>
    <dbReference type="NCBI Taxonomy" id="449393"/>
    <lineage>
        <taxon>unclassified sequences</taxon>
        <taxon>metagenomes</taxon>
        <taxon>ecological metagenomes</taxon>
    </lineage>
</organism>
<dbReference type="EMBL" id="CAEZXY010000122">
    <property type="protein sequence ID" value="CAB4722524.1"/>
    <property type="molecule type" value="Genomic_DNA"/>
</dbReference>
<dbReference type="GO" id="GO:0020037">
    <property type="term" value="F:heme binding"/>
    <property type="evidence" value="ECO:0007669"/>
    <property type="project" value="InterPro"/>
</dbReference>
<evidence type="ECO:0000313" key="8">
    <source>
        <dbReference type="EMBL" id="CAB4722524.1"/>
    </source>
</evidence>
<sequence length="265" mass="27213">MTEVPEHLLKRSKDRRTSLDGGTPDAAEAAPAAESASVEKATAAAAPAAVAPAAAPEPVPPYVEAALKRKKIPYWAMPVLAFLPLWAVIYIGGLSPASNGAPSQLATGQAIFSANCAGCHGAGGGGGVGRVMTDGNLVATFPDIIGQLQFVWLGSNGTGPAGTPYGDPAREGGQHKTLSYNGNPMPNFDKTLSQSQLLAVVRYEWETLSGGKTTTDAAGNITYGDGKPMLDAAGELITPDGKMLFDPAGKLTIQPNWKTPVGSKS</sequence>
<evidence type="ECO:0000256" key="2">
    <source>
        <dbReference type="ARBA" id="ARBA00022723"/>
    </source>
</evidence>
<dbReference type="Pfam" id="PF13442">
    <property type="entry name" value="Cytochrome_CBB3"/>
    <property type="match status" value="1"/>
</dbReference>
<evidence type="ECO:0000256" key="3">
    <source>
        <dbReference type="ARBA" id="ARBA00023004"/>
    </source>
</evidence>
<name>A0A6J6G0E4_9ZZZZ</name>
<dbReference type="SUPFAM" id="SSF46626">
    <property type="entry name" value="Cytochrome c"/>
    <property type="match status" value="1"/>
</dbReference>
<dbReference type="AlphaFoldDB" id="A0A6J6G0E4"/>
<dbReference type="PROSITE" id="PS51007">
    <property type="entry name" value="CYTC"/>
    <property type="match status" value="1"/>
</dbReference>
<gene>
    <name evidence="7" type="ORF">UFOPK1762_01436</name>
    <name evidence="8" type="ORF">UFOPK2624_01813</name>
    <name evidence="9" type="ORF">UFOPK2969_01131</name>
    <name evidence="10" type="ORF">UFOPK3785_01240</name>
</gene>
<dbReference type="Gene3D" id="1.10.760.10">
    <property type="entry name" value="Cytochrome c-like domain"/>
    <property type="match status" value="1"/>
</dbReference>
<evidence type="ECO:0000313" key="7">
    <source>
        <dbReference type="EMBL" id="CAB4592704.1"/>
    </source>
</evidence>
<dbReference type="EMBL" id="CAEZTY010000064">
    <property type="protein sequence ID" value="CAB4592704.1"/>
    <property type="molecule type" value="Genomic_DNA"/>
</dbReference>
<keyword evidence="5" id="KW-0812">Transmembrane</keyword>
<dbReference type="GO" id="GO:0046872">
    <property type="term" value="F:metal ion binding"/>
    <property type="evidence" value="ECO:0007669"/>
    <property type="project" value="UniProtKB-KW"/>
</dbReference>
<evidence type="ECO:0000259" key="6">
    <source>
        <dbReference type="PROSITE" id="PS51007"/>
    </source>
</evidence>